<protein>
    <recommendedName>
        <fullName evidence="3">High light inducible protein</fullName>
    </recommendedName>
</protein>
<sequence>MTTVTESGGRQNMYANEPPVEVLDVNYMENAESLNGKLAMIGFVALLGAYVTTGQIIPGVF</sequence>
<reference evidence="2" key="1">
    <citation type="submission" date="2018-05" db="EMBL/GenBank/DDBJ databases">
        <authorList>
            <person name="Lanie J.A."/>
            <person name="Ng W.-L."/>
            <person name="Kazmierczak K.M."/>
            <person name="Andrzejewski T.M."/>
            <person name="Davidsen T.M."/>
            <person name="Wayne K.J."/>
            <person name="Tettelin H."/>
            <person name="Glass J.I."/>
            <person name="Rusch D."/>
            <person name="Podicherti R."/>
            <person name="Tsui H.-C.T."/>
            <person name="Winkler M.E."/>
        </authorList>
    </citation>
    <scope>NUCLEOTIDE SEQUENCE</scope>
</reference>
<feature type="transmembrane region" description="Helical" evidence="1">
    <location>
        <begin position="38"/>
        <end position="57"/>
    </location>
</feature>
<keyword evidence="1" id="KW-1133">Transmembrane helix</keyword>
<dbReference type="SUPFAM" id="SSF103511">
    <property type="entry name" value="Chlorophyll a-b binding protein"/>
    <property type="match status" value="1"/>
</dbReference>
<proteinExistence type="predicted"/>
<gene>
    <name evidence="2" type="ORF">METZ01_LOCUS368374</name>
</gene>
<evidence type="ECO:0000313" key="2">
    <source>
        <dbReference type="EMBL" id="SVD15520.1"/>
    </source>
</evidence>
<keyword evidence="1" id="KW-0472">Membrane</keyword>
<organism evidence="2">
    <name type="scientific">marine metagenome</name>
    <dbReference type="NCBI Taxonomy" id="408172"/>
    <lineage>
        <taxon>unclassified sequences</taxon>
        <taxon>metagenomes</taxon>
        <taxon>ecological metagenomes</taxon>
    </lineage>
</organism>
<evidence type="ECO:0000256" key="1">
    <source>
        <dbReference type="SAM" id="Phobius"/>
    </source>
</evidence>
<keyword evidence="1" id="KW-0812">Transmembrane</keyword>
<dbReference type="EMBL" id="UINC01132914">
    <property type="protein sequence ID" value="SVD15520.1"/>
    <property type="molecule type" value="Genomic_DNA"/>
</dbReference>
<accession>A0A382SZY2</accession>
<name>A0A382SZY2_9ZZZZ</name>
<evidence type="ECO:0008006" key="3">
    <source>
        <dbReference type="Google" id="ProtNLM"/>
    </source>
</evidence>
<dbReference type="AlphaFoldDB" id="A0A382SZY2"/>